<dbReference type="Proteomes" id="UP000249890">
    <property type="component" value="Chromosome"/>
</dbReference>
<gene>
    <name evidence="1" type="ORF">B9T62_33665</name>
</gene>
<reference evidence="1 2" key="1">
    <citation type="submission" date="2017-06" db="EMBL/GenBank/DDBJ databases">
        <title>Complete genome sequence of Paenibacillus donghaensis KCTC 13049T isolated from East Sea sediment, South Korea.</title>
        <authorList>
            <person name="Jung B.K."/>
            <person name="Hong S.-J."/>
            <person name="Shin J.-H."/>
        </authorList>
    </citation>
    <scope>NUCLEOTIDE SEQUENCE [LARGE SCALE GENOMIC DNA]</scope>
    <source>
        <strain evidence="1 2">KCTC 13049</strain>
    </source>
</reference>
<evidence type="ECO:0000313" key="1">
    <source>
        <dbReference type="EMBL" id="ASA25248.1"/>
    </source>
</evidence>
<proteinExistence type="predicted"/>
<dbReference type="SUPFAM" id="SSF75005">
    <property type="entry name" value="Arabinanase/levansucrase/invertase"/>
    <property type="match status" value="1"/>
</dbReference>
<dbReference type="Pfam" id="PF08950">
    <property type="entry name" value="DUF1861"/>
    <property type="match status" value="1"/>
</dbReference>
<dbReference type="PANTHER" id="PTHR37036:SF2">
    <property type="entry name" value="DUF1861 FAMILY PROTEIN"/>
    <property type="match status" value="1"/>
</dbReference>
<sequence>MTSNLIKPETCEQLLDTFYAKLRTTQVKKLVFSGVGNRDVYNITAPFNYGGEEVLLGRVEERSSEFSQVFFFTCEHEVWSPRIHTHTYNLQDPCVTMINGELIVGGVEVITAPDQPEVIVSWVTQFYRGRDIDSLCHFSSGPGTMKDIRLIELADGRIGVFTRPQGIRGGRGQIGFTIIRSLEELNEQTFAEADLLKDQFVPEEWGGANEAHLLSNGHVGVLGHIACMDNQAHKHYYSMAFSLNPQTLETTPIKIIATRGDFPVGPGKRPELKDVIFSGGLIRSGNGRAVLSVGVSDAEAYQIEIPDPFIEYELN</sequence>
<dbReference type="KEGG" id="pdh:B9T62_33665"/>
<organism evidence="1 2">
    <name type="scientific">Paenibacillus donghaensis</name>
    <dbReference type="NCBI Taxonomy" id="414771"/>
    <lineage>
        <taxon>Bacteria</taxon>
        <taxon>Bacillati</taxon>
        <taxon>Bacillota</taxon>
        <taxon>Bacilli</taxon>
        <taxon>Bacillales</taxon>
        <taxon>Paenibacillaceae</taxon>
        <taxon>Paenibacillus</taxon>
    </lineage>
</organism>
<evidence type="ECO:0000313" key="2">
    <source>
        <dbReference type="Proteomes" id="UP000249890"/>
    </source>
</evidence>
<dbReference type="RefSeq" id="WP_087919213.1">
    <property type="nucleotide sequence ID" value="NZ_CP021780.1"/>
</dbReference>
<evidence type="ECO:0008006" key="3">
    <source>
        <dbReference type="Google" id="ProtNLM"/>
    </source>
</evidence>
<dbReference type="EMBL" id="CP021780">
    <property type="protein sequence ID" value="ASA25248.1"/>
    <property type="molecule type" value="Genomic_DNA"/>
</dbReference>
<dbReference type="OrthoDB" id="7544904at2"/>
<dbReference type="InterPro" id="IPR015045">
    <property type="entry name" value="MPT-1-like_LmxM"/>
</dbReference>
<name>A0A2Z2KY14_9BACL</name>
<protein>
    <recommendedName>
        <fullName evidence="3">DUF1861 domain-containing protein</fullName>
    </recommendedName>
</protein>
<dbReference type="PANTHER" id="PTHR37036">
    <property type="match status" value="1"/>
</dbReference>
<dbReference type="Gene3D" id="2.115.10.20">
    <property type="entry name" value="Glycosyl hydrolase domain, family 43"/>
    <property type="match status" value="1"/>
</dbReference>
<dbReference type="InterPro" id="IPR023296">
    <property type="entry name" value="Glyco_hydro_beta-prop_sf"/>
</dbReference>
<dbReference type="AlphaFoldDB" id="A0A2Z2KY14"/>
<accession>A0A2Z2KY14</accession>
<keyword evidence="2" id="KW-1185">Reference proteome</keyword>